<evidence type="ECO:0000256" key="2">
    <source>
        <dbReference type="ARBA" id="ARBA00022734"/>
    </source>
</evidence>
<dbReference type="EMBL" id="KB870805">
    <property type="protein sequence ID" value="EOA38852.1"/>
    <property type="molecule type" value="Genomic_DNA"/>
</dbReference>
<dbReference type="Pfam" id="PF01419">
    <property type="entry name" value="Jacalin"/>
    <property type="match status" value="3"/>
</dbReference>
<dbReference type="AlphaFoldDB" id="R0GSE3"/>
<evidence type="ECO:0000256" key="1">
    <source>
        <dbReference type="ARBA" id="ARBA00006568"/>
    </source>
</evidence>
<dbReference type="SMART" id="SM00915">
    <property type="entry name" value="Jacalin"/>
    <property type="match status" value="3"/>
</dbReference>
<dbReference type="PANTHER" id="PTHR47293:SF73">
    <property type="entry name" value="JACALIN-RELATED LECTIN 46-RELATED"/>
    <property type="match status" value="1"/>
</dbReference>
<dbReference type="CDD" id="cd09612">
    <property type="entry name" value="Jacalin"/>
    <property type="match status" value="2"/>
</dbReference>
<sequence length="449" mass="50214">MSQDSNSFEMTQRLEAEGSLSTQDEYKVWDDGSDHDDVAKIYFLGGTSGIDLIKIDYTKTGQRKDGSFHGSPSIGFPQMFEINHQRKEYLESVEGYHYPGAGIQALQLKTNLRVSELMGYTGGKKFTLAVHGNKIIGFHGTAKKKLTTLGAYVTPITPTKMAAKGAKKGKIWDDGADHECVTKIHARTCFQGIQHINFDYVDKDGHPEEGKVHGSRSRRGFTLKPFEINHLDKEYLLSVDGYYDKSGVIKALQFKTNMKTSEPIDYDEEGAYLKTIPHTKLELEGGREGGRGGYFWDDGTYQGVRKVSVYYDDEYVRCIEFEYDNDGKVESRQHGRSKLEYTGKEGEFVMDYPNEYLTSVEGTFLDGIHTGTWILSLTFKTSKGRTSTVFGNASEKKNVVDFVLESKGCALVGFHGQADDDVLRSLGAYSFPMDPPLHDVEKLVAQGSD</sequence>
<dbReference type="InterPro" id="IPR001229">
    <property type="entry name" value="Jacalin-like_lectin_dom"/>
</dbReference>
<dbReference type="Proteomes" id="UP000029121">
    <property type="component" value="Unassembled WGS sequence"/>
</dbReference>
<proteinExistence type="inferred from homology"/>
<protein>
    <recommendedName>
        <fullName evidence="3">Jacalin-type lectin domain-containing protein</fullName>
    </recommendedName>
</protein>
<reference evidence="5" key="1">
    <citation type="journal article" date="2013" name="Nat. Genet.">
        <title>The Capsella rubella genome and the genomic consequences of rapid mating system evolution.</title>
        <authorList>
            <person name="Slotte T."/>
            <person name="Hazzouri K.M."/>
            <person name="Agren J.A."/>
            <person name="Koenig D."/>
            <person name="Maumus F."/>
            <person name="Guo Y.L."/>
            <person name="Steige K."/>
            <person name="Platts A.E."/>
            <person name="Escobar J.S."/>
            <person name="Newman L.K."/>
            <person name="Wang W."/>
            <person name="Mandakova T."/>
            <person name="Vello E."/>
            <person name="Smith L.M."/>
            <person name="Henz S.R."/>
            <person name="Steffen J."/>
            <person name="Takuno S."/>
            <person name="Brandvain Y."/>
            <person name="Coop G."/>
            <person name="Andolfatto P."/>
            <person name="Hu T.T."/>
            <person name="Blanchette M."/>
            <person name="Clark R.M."/>
            <person name="Quesneville H."/>
            <person name="Nordborg M."/>
            <person name="Gaut B.S."/>
            <person name="Lysak M.A."/>
            <person name="Jenkins J."/>
            <person name="Grimwood J."/>
            <person name="Chapman J."/>
            <person name="Prochnik S."/>
            <person name="Shu S."/>
            <person name="Rokhsar D."/>
            <person name="Schmutz J."/>
            <person name="Weigel D."/>
            <person name="Wright S.I."/>
        </authorList>
    </citation>
    <scope>NUCLEOTIDE SEQUENCE [LARGE SCALE GENOMIC DNA]</scope>
    <source>
        <strain evidence="5">cv. Monte Gargano</strain>
    </source>
</reference>
<name>R0GSE3_9BRAS</name>
<dbReference type="InterPro" id="IPR036404">
    <property type="entry name" value="Jacalin-like_lectin_dom_sf"/>
</dbReference>
<gene>
    <name evidence="4" type="ORF">CARUB_v10011201mg</name>
</gene>
<accession>R0GSE3</accession>
<keyword evidence="2" id="KW-0430">Lectin</keyword>
<evidence type="ECO:0000259" key="3">
    <source>
        <dbReference type="PROSITE" id="PS51752"/>
    </source>
</evidence>
<dbReference type="PROSITE" id="PS51752">
    <property type="entry name" value="JACALIN_LECTIN"/>
    <property type="match status" value="3"/>
</dbReference>
<dbReference type="PANTHER" id="PTHR47293">
    <property type="entry name" value="JACALIN-RELATED LECTIN 3"/>
    <property type="match status" value="1"/>
</dbReference>
<evidence type="ECO:0000313" key="5">
    <source>
        <dbReference type="Proteomes" id="UP000029121"/>
    </source>
</evidence>
<feature type="domain" description="Jacalin-type lectin" evidence="3">
    <location>
        <begin position="278"/>
        <end position="432"/>
    </location>
</feature>
<comment type="similarity">
    <text evidence="1">Belongs to the jacalin lectin family.</text>
</comment>
<organism evidence="4 5">
    <name type="scientific">Capsella rubella</name>
    <dbReference type="NCBI Taxonomy" id="81985"/>
    <lineage>
        <taxon>Eukaryota</taxon>
        <taxon>Viridiplantae</taxon>
        <taxon>Streptophyta</taxon>
        <taxon>Embryophyta</taxon>
        <taxon>Tracheophyta</taxon>
        <taxon>Spermatophyta</taxon>
        <taxon>Magnoliopsida</taxon>
        <taxon>eudicotyledons</taxon>
        <taxon>Gunneridae</taxon>
        <taxon>Pentapetalae</taxon>
        <taxon>rosids</taxon>
        <taxon>malvids</taxon>
        <taxon>Brassicales</taxon>
        <taxon>Brassicaceae</taxon>
        <taxon>Camelineae</taxon>
        <taxon>Capsella</taxon>
    </lineage>
</organism>
<feature type="domain" description="Jacalin-type lectin" evidence="3">
    <location>
        <begin position="11"/>
        <end position="155"/>
    </location>
</feature>
<dbReference type="Gene3D" id="2.100.10.30">
    <property type="entry name" value="Jacalin-like lectin domain"/>
    <property type="match status" value="3"/>
</dbReference>
<dbReference type="SUPFAM" id="SSF51101">
    <property type="entry name" value="Mannose-binding lectins"/>
    <property type="match status" value="3"/>
</dbReference>
<dbReference type="GO" id="GO:0030246">
    <property type="term" value="F:carbohydrate binding"/>
    <property type="evidence" value="ECO:0007669"/>
    <property type="project" value="UniProtKB-KW"/>
</dbReference>
<dbReference type="eggNOG" id="ENOG502SDKK">
    <property type="taxonomic scope" value="Eukaryota"/>
</dbReference>
<dbReference type="FunFam" id="2.100.10.30:FF:000001">
    <property type="entry name" value="Jacalin-related lectin 33"/>
    <property type="match status" value="2"/>
</dbReference>
<keyword evidence="5" id="KW-1185">Reference proteome</keyword>
<feature type="domain" description="Jacalin-type lectin" evidence="3">
    <location>
        <begin position="158"/>
        <end position="270"/>
    </location>
</feature>
<evidence type="ECO:0000313" key="4">
    <source>
        <dbReference type="EMBL" id="EOA38852.1"/>
    </source>
</evidence>
<dbReference type="InterPro" id="IPR033734">
    <property type="entry name" value="Jacalin-like_lectin_dom_plant"/>
</dbReference>